<gene>
    <name evidence="1" type="ORF">GCM10009118_06790</name>
</gene>
<accession>A0ABN1MMZ9</accession>
<proteinExistence type="predicted"/>
<evidence type="ECO:0000313" key="2">
    <source>
        <dbReference type="Proteomes" id="UP001501126"/>
    </source>
</evidence>
<dbReference type="EMBL" id="BAAAFH010000003">
    <property type="protein sequence ID" value="GAA0874271.1"/>
    <property type="molecule type" value="Genomic_DNA"/>
</dbReference>
<reference evidence="1 2" key="1">
    <citation type="journal article" date="2019" name="Int. J. Syst. Evol. Microbiol.">
        <title>The Global Catalogue of Microorganisms (GCM) 10K type strain sequencing project: providing services to taxonomists for standard genome sequencing and annotation.</title>
        <authorList>
            <consortium name="The Broad Institute Genomics Platform"/>
            <consortium name="The Broad Institute Genome Sequencing Center for Infectious Disease"/>
            <person name="Wu L."/>
            <person name="Ma J."/>
        </authorList>
    </citation>
    <scope>NUCLEOTIDE SEQUENCE [LARGE SCALE GENOMIC DNA]</scope>
    <source>
        <strain evidence="1 2">JCM 16083</strain>
    </source>
</reference>
<name>A0ABN1MMZ9_9FLAO</name>
<evidence type="ECO:0000313" key="1">
    <source>
        <dbReference type="EMBL" id="GAA0874271.1"/>
    </source>
</evidence>
<organism evidence="1 2">
    <name type="scientific">Wandonia haliotis</name>
    <dbReference type="NCBI Taxonomy" id="574963"/>
    <lineage>
        <taxon>Bacteria</taxon>
        <taxon>Pseudomonadati</taxon>
        <taxon>Bacteroidota</taxon>
        <taxon>Flavobacteriia</taxon>
        <taxon>Flavobacteriales</taxon>
        <taxon>Crocinitomicaceae</taxon>
        <taxon>Wandonia</taxon>
    </lineage>
</organism>
<protein>
    <submittedName>
        <fullName evidence="1">Uncharacterized protein</fullName>
    </submittedName>
</protein>
<comment type="caution">
    <text evidence="1">The sequence shown here is derived from an EMBL/GenBank/DDBJ whole genome shotgun (WGS) entry which is preliminary data.</text>
</comment>
<sequence length="115" mass="12031">MKNKENTAKAIMGGLALAAVFTTGNNANASEIIELGNGCEVRSALINGVEILTGDRAMELKCGEAKCGEKSQEAKCGEKSKEAKCGEKTKEAKCGEKSQEAKCGEKSKEAKCGNL</sequence>
<dbReference type="RefSeq" id="WP_343785158.1">
    <property type="nucleotide sequence ID" value="NZ_BAAAFH010000003.1"/>
</dbReference>
<keyword evidence="2" id="KW-1185">Reference proteome</keyword>
<dbReference type="Proteomes" id="UP001501126">
    <property type="component" value="Unassembled WGS sequence"/>
</dbReference>